<sequence>MNLTRLFCEVDDFCNAFIPEWEKTQLNDGCKKRRRTRSLSPSEIITLIVFYHSSGYRTFIGKVFGDRGYLSKKLAELLALDDVELITTLKKNMKPRVFAAFDKILLRKHCIIETINDQLKNIFDLEHSRHRSLTHYMINVVASLVTYSYQDKLPSLNIARNDLTPLL</sequence>
<gene>
    <name evidence="2" type="ORF">BegalDRAFT_3302</name>
</gene>
<evidence type="ECO:0000259" key="1">
    <source>
        <dbReference type="Pfam" id="PF13612"/>
    </source>
</evidence>
<dbReference type="RefSeq" id="WP_002691906.1">
    <property type="nucleotide sequence ID" value="NZ_JH600070.1"/>
</dbReference>
<protein>
    <submittedName>
        <fullName evidence="2">Transposase family protein</fullName>
    </submittedName>
</protein>
<dbReference type="eggNOG" id="COG3039">
    <property type="taxonomic scope" value="Bacteria"/>
</dbReference>
<accession>I3CKH8</accession>
<dbReference type="STRING" id="395493.BegalDRAFT_3302"/>
<name>I3CKH8_9GAMM</name>
<reference evidence="2 3" key="1">
    <citation type="submission" date="2011-11" db="EMBL/GenBank/DDBJ databases">
        <title>Improved High-Quality Draft sequence of Beggiatoa alba B18lD.</title>
        <authorList>
            <consortium name="US DOE Joint Genome Institute"/>
            <person name="Lucas S."/>
            <person name="Han J."/>
            <person name="Lapidus A."/>
            <person name="Cheng J.-F."/>
            <person name="Goodwin L."/>
            <person name="Pitluck S."/>
            <person name="Peters L."/>
            <person name="Mikhailova N."/>
            <person name="Held B."/>
            <person name="Detter J.C."/>
            <person name="Han C."/>
            <person name="Tapia R."/>
            <person name="Land M."/>
            <person name="Hauser L."/>
            <person name="Kyrpides N."/>
            <person name="Ivanova N."/>
            <person name="Pagani I."/>
            <person name="Samuel K."/>
            <person name="Teske A."/>
            <person name="Mueller J."/>
            <person name="Woyke T."/>
        </authorList>
    </citation>
    <scope>NUCLEOTIDE SEQUENCE [LARGE SCALE GENOMIC DNA]</scope>
    <source>
        <strain evidence="2 3">B18LD</strain>
    </source>
</reference>
<feature type="domain" description="Transposase DDE" evidence="1">
    <location>
        <begin position="58"/>
        <end position="132"/>
    </location>
</feature>
<dbReference type="InterPro" id="IPR025668">
    <property type="entry name" value="Tnp_DDE_dom"/>
</dbReference>
<evidence type="ECO:0000313" key="2">
    <source>
        <dbReference type="EMBL" id="EIJ44121.1"/>
    </source>
</evidence>
<dbReference type="HOGENOM" id="CLU_1591382_0_0_6"/>
<organism evidence="2 3">
    <name type="scientific">Beggiatoa alba B18LD</name>
    <dbReference type="NCBI Taxonomy" id="395493"/>
    <lineage>
        <taxon>Bacteria</taxon>
        <taxon>Pseudomonadati</taxon>
        <taxon>Pseudomonadota</taxon>
        <taxon>Gammaproteobacteria</taxon>
        <taxon>Thiotrichales</taxon>
        <taxon>Thiotrichaceae</taxon>
        <taxon>Beggiatoa</taxon>
    </lineage>
</organism>
<proteinExistence type="predicted"/>
<dbReference type="EMBL" id="JH600070">
    <property type="protein sequence ID" value="EIJ44121.1"/>
    <property type="molecule type" value="Genomic_DNA"/>
</dbReference>
<keyword evidence="3" id="KW-1185">Reference proteome</keyword>
<dbReference type="Proteomes" id="UP000005744">
    <property type="component" value="Unassembled WGS sequence"/>
</dbReference>
<dbReference type="Pfam" id="PF13612">
    <property type="entry name" value="DDE_Tnp_1_3"/>
    <property type="match status" value="1"/>
</dbReference>
<evidence type="ECO:0000313" key="3">
    <source>
        <dbReference type="Proteomes" id="UP000005744"/>
    </source>
</evidence>
<dbReference type="AlphaFoldDB" id="I3CKH8"/>
<dbReference type="OrthoDB" id="5620529at2"/>